<keyword evidence="2" id="KW-0808">Transferase</keyword>
<keyword evidence="3" id="KW-1185">Reference proteome</keyword>
<dbReference type="RefSeq" id="WP_106455495.1">
    <property type="nucleotide sequence ID" value="NZ_PXOH01000003.1"/>
</dbReference>
<dbReference type="GO" id="GO:0016747">
    <property type="term" value="F:acyltransferase activity, transferring groups other than amino-acyl groups"/>
    <property type="evidence" value="ECO:0007669"/>
    <property type="project" value="InterPro"/>
</dbReference>
<protein>
    <submittedName>
        <fullName evidence="2">GNAT family N-acetyltransferase</fullName>
    </submittedName>
</protein>
<dbReference type="CDD" id="cd04301">
    <property type="entry name" value="NAT_SF"/>
    <property type="match status" value="1"/>
</dbReference>
<dbReference type="EMBL" id="PXOH01000003">
    <property type="protein sequence ID" value="PSF38573.1"/>
    <property type="molecule type" value="Genomic_DNA"/>
</dbReference>
<evidence type="ECO:0000259" key="1">
    <source>
        <dbReference type="PROSITE" id="PS51186"/>
    </source>
</evidence>
<dbReference type="Pfam" id="PF00583">
    <property type="entry name" value="Acetyltransf_1"/>
    <property type="match status" value="1"/>
</dbReference>
<feature type="domain" description="N-acetyltransferase" evidence="1">
    <location>
        <begin position="4"/>
        <end position="147"/>
    </location>
</feature>
<organism evidence="2 3">
    <name type="scientific">Aphanothece hegewaldii CCALA 016</name>
    <dbReference type="NCBI Taxonomy" id="2107694"/>
    <lineage>
        <taxon>Bacteria</taxon>
        <taxon>Bacillati</taxon>
        <taxon>Cyanobacteriota</taxon>
        <taxon>Cyanophyceae</taxon>
        <taxon>Oscillatoriophycideae</taxon>
        <taxon>Chroococcales</taxon>
        <taxon>Aphanothecaceae</taxon>
        <taxon>Aphanothece</taxon>
    </lineage>
</organism>
<reference evidence="2 3" key="1">
    <citation type="submission" date="2018-03" db="EMBL/GenBank/DDBJ databases">
        <title>The ancient ancestry and fast evolution of plastids.</title>
        <authorList>
            <person name="Moore K.R."/>
            <person name="Magnabosco C."/>
            <person name="Momper L."/>
            <person name="Gold D.A."/>
            <person name="Bosak T."/>
            <person name="Fournier G.P."/>
        </authorList>
    </citation>
    <scope>NUCLEOTIDE SEQUENCE [LARGE SCALE GENOMIC DNA]</scope>
    <source>
        <strain evidence="2 3">CCALA 016</strain>
    </source>
</reference>
<evidence type="ECO:0000313" key="2">
    <source>
        <dbReference type="EMBL" id="PSF38573.1"/>
    </source>
</evidence>
<dbReference type="InterPro" id="IPR016181">
    <property type="entry name" value="Acyl_CoA_acyltransferase"/>
</dbReference>
<gene>
    <name evidence="2" type="ORF">C7H19_03425</name>
</gene>
<dbReference type="SUPFAM" id="SSF55729">
    <property type="entry name" value="Acyl-CoA N-acyltransferases (Nat)"/>
    <property type="match status" value="2"/>
</dbReference>
<dbReference type="InterPro" id="IPR000182">
    <property type="entry name" value="GNAT_dom"/>
</dbReference>
<reference evidence="2 3" key="2">
    <citation type="submission" date="2018-03" db="EMBL/GenBank/DDBJ databases">
        <authorList>
            <person name="Keele B.F."/>
        </authorList>
    </citation>
    <scope>NUCLEOTIDE SEQUENCE [LARGE SCALE GENOMIC DNA]</scope>
    <source>
        <strain evidence="2 3">CCALA 016</strain>
    </source>
</reference>
<dbReference type="PROSITE" id="PS51186">
    <property type="entry name" value="GNAT"/>
    <property type="match status" value="1"/>
</dbReference>
<proteinExistence type="predicted"/>
<dbReference type="OrthoDB" id="4564569at2"/>
<evidence type="ECO:0000313" key="3">
    <source>
        <dbReference type="Proteomes" id="UP000239001"/>
    </source>
</evidence>
<sequence>MSEIIIRLLQEQELAKADQIFRLAFGTFIGLPDPMQFESGAAHFPHRWKTEPSGAFAAQMNQQLVGSILGVHWGSFAFFGPLSVHPDFWAKGIAKSLVAAEMERFEAWGIQQAGLFTFPNSSKHHGLYQKFGFYPQFLTPVMAKSIQPLKLNLSQSCYSQFNESEKAIALFECQSLTDAIYDGLDLSKEIQAVDTLKLGDTVMLWDNDRLLGFAVCHCGQGTEAGHQTCFVKFGAIRPTDKAGEHFERLLELCEAFSFTQGLTKLRAGVNTSRHEAYCTMLNLGFRTEITGVAMQKPNKVGFNRPDVFVLDDWR</sequence>
<dbReference type="Gene3D" id="3.40.630.30">
    <property type="match status" value="2"/>
</dbReference>
<accession>A0A2T1M1J8</accession>
<comment type="caution">
    <text evidence="2">The sequence shown here is derived from an EMBL/GenBank/DDBJ whole genome shotgun (WGS) entry which is preliminary data.</text>
</comment>
<dbReference type="AlphaFoldDB" id="A0A2T1M1J8"/>
<name>A0A2T1M1J8_9CHRO</name>
<dbReference type="Proteomes" id="UP000239001">
    <property type="component" value="Unassembled WGS sequence"/>
</dbReference>